<evidence type="ECO:0000256" key="1">
    <source>
        <dbReference type="SAM" id="MobiDB-lite"/>
    </source>
</evidence>
<feature type="region of interest" description="Disordered" evidence="1">
    <location>
        <begin position="1"/>
        <end position="37"/>
    </location>
</feature>
<organism evidence="2">
    <name type="scientific">marine sediment metagenome</name>
    <dbReference type="NCBI Taxonomy" id="412755"/>
    <lineage>
        <taxon>unclassified sequences</taxon>
        <taxon>metagenomes</taxon>
        <taxon>ecological metagenomes</taxon>
    </lineage>
</organism>
<comment type="caution">
    <text evidence="2">The sequence shown here is derived from an EMBL/GenBank/DDBJ whole genome shotgun (WGS) entry which is preliminary data.</text>
</comment>
<feature type="compositionally biased region" description="Polar residues" evidence="1">
    <location>
        <begin position="1"/>
        <end position="16"/>
    </location>
</feature>
<dbReference type="EMBL" id="LAZR01064025">
    <property type="protein sequence ID" value="KKK58354.1"/>
    <property type="molecule type" value="Genomic_DNA"/>
</dbReference>
<accession>A0A0F8YWF3</accession>
<reference evidence="2" key="1">
    <citation type="journal article" date="2015" name="Nature">
        <title>Complex archaea that bridge the gap between prokaryotes and eukaryotes.</title>
        <authorList>
            <person name="Spang A."/>
            <person name="Saw J.H."/>
            <person name="Jorgensen S.L."/>
            <person name="Zaremba-Niedzwiedzka K."/>
            <person name="Martijn J."/>
            <person name="Lind A.E."/>
            <person name="van Eijk R."/>
            <person name="Schleper C."/>
            <person name="Guy L."/>
            <person name="Ettema T.J."/>
        </authorList>
    </citation>
    <scope>NUCLEOTIDE SEQUENCE</scope>
</reference>
<proteinExistence type="predicted"/>
<evidence type="ECO:0000313" key="2">
    <source>
        <dbReference type="EMBL" id="KKK58354.1"/>
    </source>
</evidence>
<gene>
    <name evidence="2" type="ORF">LCGC14_3045270</name>
</gene>
<dbReference type="AlphaFoldDB" id="A0A0F8YWF3"/>
<feature type="non-terminal residue" evidence="2">
    <location>
        <position position="88"/>
    </location>
</feature>
<name>A0A0F8YWF3_9ZZZZ</name>
<protein>
    <submittedName>
        <fullName evidence="2">Uncharacterized protein</fullName>
    </submittedName>
</protein>
<sequence length="88" mass="8975">MANETLNPNSVASAGSWSGVIGDIDEPISGADGNSMDTVVDDDPLDLDLTNSAVEDADTVTRIDITVRAKKIGSNSDSLAVTLLIGGV</sequence>